<dbReference type="RefSeq" id="WP_062045299.1">
    <property type="nucleotide sequence ID" value="NZ_DF968183.1"/>
</dbReference>
<feature type="transmembrane region" description="Helical" evidence="1">
    <location>
        <begin position="6"/>
        <end position="23"/>
    </location>
</feature>
<dbReference type="EMBL" id="DF968183">
    <property type="protein sequence ID" value="GAP45150.1"/>
    <property type="molecule type" value="Genomic_DNA"/>
</dbReference>
<evidence type="ECO:0000313" key="3">
    <source>
        <dbReference type="Proteomes" id="UP000053091"/>
    </source>
</evidence>
<dbReference type="Proteomes" id="UP000053091">
    <property type="component" value="Unassembled WGS sequence"/>
</dbReference>
<keyword evidence="1" id="KW-0472">Membrane</keyword>
<feature type="transmembrane region" description="Helical" evidence="1">
    <location>
        <begin position="69"/>
        <end position="86"/>
    </location>
</feature>
<keyword evidence="3" id="KW-1185">Reference proteome</keyword>
<reference evidence="2" key="1">
    <citation type="journal article" date="2015" name="Genome Announc.">
        <title>Draft Genome Sequence of Bacteroidales Strain TBC1, a Novel Isolate from a Methanogenic Wastewater Treatment System.</title>
        <authorList>
            <person name="Tourlousse D.M."/>
            <person name="Matsuura N."/>
            <person name="Sun L."/>
            <person name="Toyonaga M."/>
            <person name="Kuroda K."/>
            <person name="Ohashi A."/>
            <person name="Cruz R."/>
            <person name="Yamaguchi T."/>
            <person name="Sekiguchi Y."/>
        </authorList>
    </citation>
    <scope>NUCLEOTIDE SEQUENCE [LARGE SCALE GENOMIC DNA]</scope>
    <source>
        <strain evidence="2">TBC1</strain>
    </source>
</reference>
<keyword evidence="1" id="KW-0812">Transmembrane</keyword>
<dbReference type="InterPro" id="IPR026898">
    <property type="entry name" value="PrsW"/>
</dbReference>
<dbReference type="OrthoDB" id="5504276at2"/>
<feature type="transmembrane region" description="Helical" evidence="1">
    <location>
        <begin position="166"/>
        <end position="185"/>
    </location>
</feature>
<proteinExistence type="predicted"/>
<keyword evidence="1" id="KW-1133">Transmembrane helix</keyword>
<evidence type="ECO:0000256" key="1">
    <source>
        <dbReference type="SAM" id="Phobius"/>
    </source>
</evidence>
<feature type="transmembrane region" description="Helical" evidence="1">
    <location>
        <begin position="30"/>
        <end position="49"/>
    </location>
</feature>
<feature type="transmembrane region" description="Helical" evidence="1">
    <location>
        <begin position="134"/>
        <end position="154"/>
    </location>
</feature>
<feature type="transmembrane region" description="Helical" evidence="1">
    <location>
        <begin position="98"/>
        <end position="122"/>
    </location>
</feature>
<name>A0A0S7C4Q6_9BACT</name>
<dbReference type="GO" id="GO:0008233">
    <property type="term" value="F:peptidase activity"/>
    <property type="evidence" value="ECO:0007669"/>
    <property type="project" value="InterPro"/>
</dbReference>
<feature type="transmembrane region" description="Helical" evidence="1">
    <location>
        <begin position="191"/>
        <end position="209"/>
    </location>
</feature>
<dbReference type="AlphaFoldDB" id="A0A0S7C4Q6"/>
<gene>
    <name evidence="2" type="ORF">TBC1_12970</name>
</gene>
<organism evidence="2">
    <name type="scientific">Lentimicrobium saccharophilum</name>
    <dbReference type="NCBI Taxonomy" id="1678841"/>
    <lineage>
        <taxon>Bacteria</taxon>
        <taxon>Pseudomonadati</taxon>
        <taxon>Bacteroidota</taxon>
        <taxon>Bacteroidia</taxon>
        <taxon>Bacteroidales</taxon>
        <taxon>Lentimicrobiaceae</taxon>
        <taxon>Lentimicrobium</taxon>
    </lineage>
</organism>
<sequence>MERYFTLLISPLLFVCLYLYLKYRYPKGEFGLLFRALLYGLVMALPLVALDQAAHYLRIDGAMSLRRMIIYSFVFIGFAHELSKFLPLHYDITRRKIFGGAADGIVYAMAVALGLTTVFAVYYSFFGNHAEGDWLYLITIGPMNALFAVILGFFTGMGKMRKNRFIDSMTGLGAATFFHGIFRFTLLSNDILFFTAFAAGTLLIAFILIQRSRYVKPDSK</sequence>
<protein>
    <submittedName>
        <fullName evidence="2">Membrane proteinase PrsW, cleaves anti-sigma factor RsiW, M82 family</fullName>
    </submittedName>
</protein>
<dbReference type="Pfam" id="PF13367">
    <property type="entry name" value="PrsW-protease"/>
    <property type="match status" value="1"/>
</dbReference>
<dbReference type="STRING" id="1678841.TBC1_12970"/>
<evidence type="ECO:0000313" key="2">
    <source>
        <dbReference type="EMBL" id="GAP45150.1"/>
    </source>
</evidence>
<accession>A0A0S7C4Q6</accession>